<comment type="caution">
    <text evidence="2">The sequence shown here is derived from an EMBL/GenBank/DDBJ whole genome shotgun (WGS) entry which is preliminary data.</text>
</comment>
<evidence type="ECO:0000259" key="1">
    <source>
        <dbReference type="PROSITE" id="PS50844"/>
    </source>
</evidence>
<dbReference type="PROSITE" id="PS50844">
    <property type="entry name" value="AFP_LIKE"/>
    <property type="match status" value="1"/>
</dbReference>
<dbReference type="AlphaFoldDB" id="A0A645B6P5"/>
<dbReference type="EMBL" id="VSSQ01016241">
    <property type="protein sequence ID" value="MPM57384.1"/>
    <property type="molecule type" value="Genomic_DNA"/>
</dbReference>
<dbReference type="Gene3D" id="3.90.1210.10">
    <property type="entry name" value="Antifreeze-like/N-acetylneuraminic acid synthase C-terminal domain"/>
    <property type="match status" value="1"/>
</dbReference>
<dbReference type="InterPro" id="IPR013022">
    <property type="entry name" value="Xyl_isomerase-like_TIM-brl"/>
</dbReference>
<dbReference type="PANTHER" id="PTHR42966">
    <property type="entry name" value="N-ACETYLNEURAMINATE SYNTHASE"/>
    <property type="match status" value="1"/>
</dbReference>
<dbReference type="CDD" id="cd11615">
    <property type="entry name" value="SAF_NeuB_like"/>
    <property type="match status" value="1"/>
</dbReference>
<dbReference type="InterPro" id="IPR006190">
    <property type="entry name" value="SAF_AFP_Neu5Ac"/>
</dbReference>
<reference evidence="2" key="1">
    <citation type="submission" date="2019-08" db="EMBL/GenBank/DDBJ databases">
        <authorList>
            <person name="Kucharzyk K."/>
            <person name="Murdoch R.W."/>
            <person name="Higgins S."/>
            <person name="Loffler F."/>
        </authorList>
    </citation>
    <scope>NUCLEOTIDE SEQUENCE</scope>
</reference>
<accession>A0A645B6P5</accession>
<dbReference type="InterPro" id="IPR051690">
    <property type="entry name" value="PseI-like"/>
</dbReference>
<dbReference type="SUPFAM" id="SSF51658">
    <property type="entry name" value="Xylose isomerase-like"/>
    <property type="match status" value="1"/>
</dbReference>
<proteinExistence type="predicted"/>
<name>A0A645B6P5_9ZZZZ</name>
<dbReference type="Pfam" id="PF01261">
    <property type="entry name" value="AP_endonuc_2"/>
    <property type="match status" value="1"/>
</dbReference>
<feature type="domain" description="AFP-like" evidence="1">
    <location>
        <begin position="35"/>
        <end position="93"/>
    </location>
</feature>
<dbReference type="InterPro" id="IPR057736">
    <property type="entry name" value="SAF_PseI/NeuA/NeuB"/>
</dbReference>
<dbReference type="Gene3D" id="3.20.20.150">
    <property type="entry name" value="Divalent-metal-dependent TIM barrel enzymes"/>
    <property type="match status" value="1"/>
</dbReference>
<dbReference type="GO" id="GO:0047444">
    <property type="term" value="F:N-acylneuraminate-9-phosphate synthase activity"/>
    <property type="evidence" value="ECO:0007669"/>
    <property type="project" value="TreeGrafter"/>
</dbReference>
<sequence>MTAEEIREVEESLGSTAPRVVSAGEVMNRANLAKSLVATRRIEVGMRIEADAVAVKSPGRGLQPNRLPELLGRQSVRVIEPGDFFYDGDVDDTAARPRPYTFHRPWGVPVRYHDLFPILQAGSDPDFVEFHYSYKDLDIEPSEVFSEKLPIGYTCHLPDLFAGDFILDLASFDDEVWERSIREMQRSIDRTRQLRPYFTQDEDPIFIATLGGFTKDGFVDRDRVPAMYERIADGLQRVDASGVRLCPQTLPPYPWLMGGQQYHNLFLHLDDTVAFAETYGYRLTFDISHSKLAANFTGVPFSRYVERLTPLSEHFHVVDATGVDGEGVQVGEGEVDFAALAQAMDRMAPGKSFIPEIWMGHVNNGQGFWHALNILEQWF</sequence>
<protein>
    <recommendedName>
        <fullName evidence="1">AFP-like domain-containing protein</fullName>
    </recommendedName>
</protein>
<evidence type="ECO:0000313" key="2">
    <source>
        <dbReference type="EMBL" id="MPM57384.1"/>
    </source>
</evidence>
<dbReference type="InterPro" id="IPR013974">
    <property type="entry name" value="SAF"/>
</dbReference>
<dbReference type="SMART" id="SM00858">
    <property type="entry name" value="SAF"/>
    <property type="match status" value="1"/>
</dbReference>
<dbReference type="PANTHER" id="PTHR42966:SF3">
    <property type="entry name" value="BLR5971 PROTEIN"/>
    <property type="match status" value="1"/>
</dbReference>
<dbReference type="InterPro" id="IPR036237">
    <property type="entry name" value="Xyl_isomerase-like_sf"/>
</dbReference>
<organism evidence="2">
    <name type="scientific">bioreactor metagenome</name>
    <dbReference type="NCBI Taxonomy" id="1076179"/>
    <lineage>
        <taxon>unclassified sequences</taxon>
        <taxon>metagenomes</taxon>
        <taxon>ecological metagenomes</taxon>
    </lineage>
</organism>
<dbReference type="SUPFAM" id="SSF51269">
    <property type="entry name" value="AFP III-like domain"/>
    <property type="match status" value="1"/>
</dbReference>
<gene>
    <name evidence="2" type="ORF">SDC9_104206</name>
</gene>
<dbReference type="InterPro" id="IPR036732">
    <property type="entry name" value="AFP_Neu5c_C_sf"/>
</dbReference>